<reference evidence="2" key="1">
    <citation type="journal article" date="2023" name="G3 (Bethesda)">
        <title>Whole genome assemblies of Zophobas morio and Tenebrio molitor.</title>
        <authorList>
            <person name="Kaur S."/>
            <person name="Stinson S.A."/>
            <person name="diCenzo G.C."/>
        </authorList>
    </citation>
    <scope>NUCLEOTIDE SEQUENCE</scope>
    <source>
        <strain evidence="2">QUZm001</strain>
    </source>
</reference>
<feature type="compositionally biased region" description="Basic and acidic residues" evidence="1">
    <location>
        <begin position="1231"/>
        <end position="1255"/>
    </location>
</feature>
<dbReference type="Proteomes" id="UP001168821">
    <property type="component" value="Unassembled WGS sequence"/>
</dbReference>
<feature type="compositionally biased region" description="Polar residues" evidence="1">
    <location>
        <begin position="1364"/>
        <end position="1376"/>
    </location>
</feature>
<evidence type="ECO:0000256" key="1">
    <source>
        <dbReference type="SAM" id="MobiDB-lite"/>
    </source>
</evidence>
<feature type="compositionally biased region" description="Polar residues" evidence="1">
    <location>
        <begin position="1686"/>
        <end position="1695"/>
    </location>
</feature>
<accession>A0AA38ISX3</accession>
<comment type="caution">
    <text evidence="2">The sequence shown here is derived from an EMBL/GenBank/DDBJ whole genome shotgun (WGS) entry which is preliminary data.</text>
</comment>
<feature type="region of interest" description="Disordered" evidence="1">
    <location>
        <begin position="294"/>
        <end position="470"/>
    </location>
</feature>
<feature type="compositionally biased region" description="Basic and acidic residues" evidence="1">
    <location>
        <begin position="1608"/>
        <end position="1627"/>
    </location>
</feature>
<feature type="compositionally biased region" description="Basic and acidic residues" evidence="1">
    <location>
        <begin position="419"/>
        <end position="432"/>
    </location>
</feature>
<feature type="compositionally biased region" description="Basic residues" evidence="1">
    <location>
        <begin position="1789"/>
        <end position="1803"/>
    </location>
</feature>
<feature type="compositionally biased region" description="Low complexity" evidence="1">
    <location>
        <begin position="30"/>
        <end position="47"/>
    </location>
</feature>
<feature type="compositionally biased region" description="Basic and acidic residues" evidence="1">
    <location>
        <begin position="1506"/>
        <end position="1522"/>
    </location>
</feature>
<feature type="compositionally biased region" description="Basic and acidic residues" evidence="1">
    <location>
        <begin position="63"/>
        <end position="73"/>
    </location>
</feature>
<feature type="compositionally biased region" description="Low complexity" evidence="1">
    <location>
        <begin position="1377"/>
        <end position="1394"/>
    </location>
</feature>
<feature type="region of interest" description="Disordered" evidence="1">
    <location>
        <begin position="1558"/>
        <end position="1640"/>
    </location>
</feature>
<feature type="compositionally biased region" description="Low complexity" evidence="1">
    <location>
        <begin position="1722"/>
        <end position="1732"/>
    </location>
</feature>
<feature type="compositionally biased region" description="Basic and acidic residues" evidence="1">
    <location>
        <begin position="1338"/>
        <end position="1349"/>
    </location>
</feature>
<feature type="compositionally biased region" description="Polar residues" evidence="1">
    <location>
        <begin position="329"/>
        <end position="342"/>
    </location>
</feature>
<evidence type="ECO:0000313" key="3">
    <source>
        <dbReference type="Proteomes" id="UP001168821"/>
    </source>
</evidence>
<feature type="region of interest" description="Disordered" evidence="1">
    <location>
        <begin position="1214"/>
        <end position="1264"/>
    </location>
</feature>
<feature type="compositionally biased region" description="Basic and acidic residues" evidence="1">
    <location>
        <begin position="343"/>
        <end position="354"/>
    </location>
</feature>
<feature type="region of interest" description="Disordered" evidence="1">
    <location>
        <begin position="1278"/>
        <end position="1408"/>
    </location>
</feature>
<feature type="compositionally biased region" description="Polar residues" evidence="1">
    <location>
        <begin position="75"/>
        <end position="89"/>
    </location>
</feature>
<gene>
    <name evidence="2" type="ORF">Zmor_011300</name>
</gene>
<feature type="compositionally biased region" description="Basic and acidic residues" evidence="1">
    <location>
        <begin position="392"/>
        <end position="406"/>
    </location>
</feature>
<feature type="region of interest" description="Disordered" evidence="1">
    <location>
        <begin position="657"/>
        <end position="706"/>
    </location>
</feature>
<feature type="compositionally biased region" description="Polar residues" evidence="1">
    <location>
        <begin position="454"/>
        <end position="466"/>
    </location>
</feature>
<feature type="region of interest" description="Disordered" evidence="1">
    <location>
        <begin position="1722"/>
        <end position="1831"/>
    </location>
</feature>
<feature type="compositionally biased region" description="Pro residues" evidence="1">
    <location>
        <begin position="1812"/>
        <end position="1821"/>
    </location>
</feature>
<proteinExistence type="predicted"/>
<organism evidence="2 3">
    <name type="scientific">Zophobas morio</name>
    <dbReference type="NCBI Taxonomy" id="2755281"/>
    <lineage>
        <taxon>Eukaryota</taxon>
        <taxon>Metazoa</taxon>
        <taxon>Ecdysozoa</taxon>
        <taxon>Arthropoda</taxon>
        <taxon>Hexapoda</taxon>
        <taxon>Insecta</taxon>
        <taxon>Pterygota</taxon>
        <taxon>Neoptera</taxon>
        <taxon>Endopterygota</taxon>
        <taxon>Coleoptera</taxon>
        <taxon>Polyphaga</taxon>
        <taxon>Cucujiformia</taxon>
        <taxon>Tenebrionidae</taxon>
        <taxon>Zophobas</taxon>
    </lineage>
</organism>
<feature type="region of interest" description="Disordered" evidence="1">
    <location>
        <begin position="1"/>
        <end position="89"/>
    </location>
</feature>
<feature type="compositionally biased region" description="Basic and acidic residues" evidence="1">
    <location>
        <begin position="1751"/>
        <end position="1764"/>
    </location>
</feature>
<feature type="region of interest" description="Disordered" evidence="1">
    <location>
        <begin position="1676"/>
        <end position="1697"/>
    </location>
</feature>
<feature type="compositionally biased region" description="Basic and acidic residues" evidence="1">
    <location>
        <begin position="1566"/>
        <end position="1596"/>
    </location>
</feature>
<feature type="region of interest" description="Disordered" evidence="1">
    <location>
        <begin position="801"/>
        <end position="868"/>
    </location>
</feature>
<sequence length="1959" mass="216196">MESVKTNDEELTSTMGNLLSSSKDDKNDASDSTPTSSTDAFTTTSTSQIAADDPISSTSSDVLDAKKSTEKVNDVAQSSTNVISSNPVMSSLRDMSMRDHSSPIVSEKDLLDMNITDTSTEKITENVDDIVQDLENLLGEPTTSFQFTIRMKDSSRSSSSIMDKDLSMDLDAFSAELQMLSEQTTSPKEIFKQKPKVDEAVPQNNVVEPLKPVVSETLDTTEKADRECLESAPVLEEKESLPLASQSSELSANANDIKTDTIEKINDQIENCQFEIISASSANTEVISVEKKEFSEAEHITSTQSKTEEESCPTVEETKEMHSNDVENTENAVKTTDTSASSDEVKPPLEKIGDSESQNVSEEVTSEEKEQVEEKTVQLEEQIVKNEAINNKTEKSRFESSPHEFDLEGAAEALPSKSDVQELERLSPKENEQMEVEEVVESSSSLESIKLGDVQNSETSVQSEDQNVVEESKVESAVNIITSVTAEPLKENLTVTEQITKTPEFTKDVEEPAITCPIVKELIETRTETLDCIEGVEKPSATCTLVEEIDESKTEKPEQGVEESKSICPVVEDVDEISTKELESTKEVEEPVAACAVVTELDEAGTEELESLEGVDEPAATYAVFREVDELKTEAVASISNAEIKNDATEMVGNQETYEETVTGVDETSVGEVIQEEEKMEVDEKKMETGTPVNDTNEEENTNLEPSCTIKKEEIALPAEKIGVTTTCTANDELADSDTTMNKSKQKSKVEIENDKSAQTLEGKTETYDNVQDESIPIQVDKLVEETCNTQTEVLAIFPELVDQTQPVSSSSEKENVSDISDLETQISDKSEPPTEVTNTDEDKRTSDSAEMLISSKSEATDTLTDHQSKVEQNVVAVDETVISDSTEVQKDEVSEQMDTPDHIELQPVETSEQSKLSSVEIPTLISSNEGLNVIAADLEDVSTPVDFISDSMDISTHSLADDLDLLVQSAVNDDAPVETPAPFEDKNETTLEVPTSSDDNLKSLEGVIENNILPLAMEDVPDLDVLNAISTLSDNKSTNIIPDMDQNMQQSDALLTSSSLEETSTGDTPFEANIENSLPTVDEIFAEPNQQQPVELPDDNLETLLAVASLQNVDYSIPPVEDFTPPVEPVSDFVPEESVPPVGAVPNFVTEESATPLNVQSFVPEKSATTLDNLHNFLPKESIPSVDDVASFVEDTSRLPVSSFVPEESVFPTEDARLEPDEAEFVPAEDPPKVEPKELLTGHSKSGESKRVDQTDEQVVQEDKLKEPLVINIEDNDKERVYSPKITIKPIKPPEEEETVSSASGENESPKGSLKMTITKQSDNTHSILKIYDPDDDNAHTDVDHHQSEQSVPKLIIKPIIQPNEQPQSPKMTTRSSKQVFSPSSSTSQRSASPRITIKPIPKPEESVAPLKITIKPVLKADESHKQKHSPKLTIKPILKPEEECVEPKVHSPRVTIKPIIKPPEEVEQVSSPRITIKPIVKPTENVTDSTPITPRVTIKPVVKPTEKDKNADLEQVERSSPKITIKPILKPQETDSAPADDYEDSIKERIVLKINKGTIPSGSKELRKRDVPQEEEKSEKLTKIKLKFSKEGGHPHIVQDQSPTKRSAEQVDHDKTKRSRLETEHFLPGVTITPIGPTTHSKLKEMLSRHDNMSTDKVVTIDDDDDDVTIVEEQGKPSPIVISEESNQDSISNAAVDIRDPISEIPVFEITPESVKTINPQPAVPVAEVPAPLPAPRKRGRPRKVPLQVREDFKDPKEEEPKPVIVESTRPKRSCRGQSVRTTLGIKPRKPRGPGRGRGSKRGMGTRSTPTPPETPPKPAKCQGPRENSCLLSTNSLAHQMSKFWELEGMANNVNFTTDDEACEISFVTTTNRDPDGVKKDIKEIEEGAIEMEGTVERKLILNKKRWRICTIYSRGMKNTKQEIQEKIEESDEDFNARIGNKSREEDEENTRKSRHR</sequence>
<feature type="region of interest" description="Disordered" evidence="1">
    <location>
        <begin position="1922"/>
        <end position="1959"/>
    </location>
</feature>
<feature type="region of interest" description="Disordered" evidence="1">
    <location>
        <begin position="734"/>
        <end position="776"/>
    </location>
</feature>
<feature type="region of interest" description="Disordered" evidence="1">
    <location>
        <begin position="1502"/>
        <end position="1544"/>
    </location>
</feature>
<keyword evidence="3" id="KW-1185">Reference proteome</keyword>
<name>A0AA38ISX3_9CUCU</name>
<evidence type="ECO:0000313" key="2">
    <source>
        <dbReference type="EMBL" id="KAJ3659621.1"/>
    </source>
</evidence>
<protein>
    <submittedName>
        <fullName evidence="2">Uncharacterized protein</fullName>
    </submittedName>
</protein>
<feature type="compositionally biased region" description="Basic and acidic residues" evidence="1">
    <location>
        <begin position="366"/>
        <end position="384"/>
    </location>
</feature>
<feature type="compositionally biased region" description="Basic and acidic residues" evidence="1">
    <location>
        <begin position="316"/>
        <end position="325"/>
    </location>
</feature>
<dbReference type="EMBL" id="JALNTZ010000003">
    <property type="protein sequence ID" value="KAJ3659621.1"/>
    <property type="molecule type" value="Genomic_DNA"/>
</dbReference>
<feature type="compositionally biased region" description="Polar residues" evidence="1">
    <location>
        <begin position="1317"/>
        <end position="1328"/>
    </location>
</feature>
<feature type="compositionally biased region" description="Low complexity" evidence="1">
    <location>
        <begin position="1630"/>
        <end position="1640"/>
    </location>
</feature>